<organism evidence="2 3">
    <name type="scientific">Cercophora newfieldiana</name>
    <dbReference type="NCBI Taxonomy" id="92897"/>
    <lineage>
        <taxon>Eukaryota</taxon>
        <taxon>Fungi</taxon>
        <taxon>Dikarya</taxon>
        <taxon>Ascomycota</taxon>
        <taxon>Pezizomycotina</taxon>
        <taxon>Sordariomycetes</taxon>
        <taxon>Sordariomycetidae</taxon>
        <taxon>Sordariales</taxon>
        <taxon>Lasiosphaeriaceae</taxon>
        <taxon>Cercophora</taxon>
    </lineage>
</organism>
<feature type="chain" id="PRO_5041459725" description="Late sexual development protein" evidence="1">
    <location>
        <begin position="20"/>
        <end position="389"/>
    </location>
</feature>
<dbReference type="AlphaFoldDB" id="A0AA40CZA5"/>
<name>A0AA40CZA5_9PEZI</name>
<protein>
    <recommendedName>
        <fullName evidence="4">Late sexual development protein</fullName>
    </recommendedName>
</protein>
<evidence type="ECO:0000313" key="2">
    <source>
        <dbReference type="EMBL" id="KAK0654743.1"/>
    </source>
</evidence>
<keyword evidence="1" id="KW-0732">Signal</keyword>
<proteinExistence type="predicted"/>
<comment type="caution">
    <text evidence="2">The sequence shown here is derived from an EMBL/GenBank/DDBJ whole genome shotgun (WGS) entry which is preliminary data.</text>
</comment>
<keyword evidence="3" id="KW-1185">Reference proteome</keyword>
<feature type="signal peptide" evidence="1">
    <location>
        <begin position="1"/>
        <end position="19"/>
    </location>
</feature>
<dbReference type="Proteomes" id="UP001174936">
    <property type="component" value="Unassembled WGS sequence"/>
</dbReference>
<evidence type="ECO:0008006" key="4">
    <source>
        <dbReference type="Google" id="ProtNLM"/>
    </source>
</evidence>
<dbReference type="EMBL" id="JAULSV010000001">
    <property type="protein sequence ID" value="KAK0654743.1"/>
    <property type="molecule type" value="Genomic_DNA"/>
</dbReference>
<evidence type="ECO:0000256" key="1">
    <source>
        <dbReference type="SAM" id="SignalP"/>
    </source>
</evidence>
<sequence length="389" mass="41285">MYFPTVLSAVTALAGLAAAAPFQHGGPPGGAPAGAAPTPFVIPTDDGFPNPSPDQLKVIQQIADGTLSNAPPPAKINESSFPVFQLIAFNEQFEVAFFSSLLQNVTQNVPGFTLPDPKKKDELIDILETVLAQEKLHAINAAKTLANFNQFVPVPCKYQFPTSNIYEAIALAERFTDLVLGTLQDGAQTLARNGDAGAVRGLTSSLGQEGQQSGFYRILLSKKPSEKPFLTTNVAAFAFSALQQFIVPGSCPFPLSNIKLPIFPGVSVLSGQGGTNVEPRDQHLAFKVDLTGVSAADAYIGKSNLWITYFSGQLLPISSPIVNVKWSGRVATFEAEFPFTANEMVGLSVASLTTKGQFANAPEVVASTLAAPGLIQVDDRVKSWDGFKL</sequence>
<reference evidence="2" key="1">
    <citation type="submission" date="2023-06" db="EMBL/GenBank/DDBJ databases">
        <title>Genome-scale phylogeny and comparative genomics of the fungal order Sordariales.</title>
        <authorList>
            <consortium name="Lawrence Berkeley National Laboratory"/>
            <person name="Hensen N."/>
            <person name="Bonometti L."/>
            <person name="Westerberg I."/>
            <person name="Brannstrom I.O."/>
            <person name="Guillou S."/>
            <person name="Cros-Aarteil S."/>
            <person name="Calhoun S."/>
            <person name="Haridas S."/>
            <person name="Kuo A."/>
            <person name="Mondo S."/>
            <person name="Pangilinan J."/>
            <person name="Riley R."/>
            <person name="Labutti K."/>
            <person name="Andreopoulos B."/>
            <person name="Lipzen A."/>
            <person name="Chen C."/>
            <person name="Yanf M."/>
            <person name="Daum C."/>
            <person name="Ng V."/>
            <person name="Clum A."/>
            <person name="Steindorff A."/>
            <person name="Ohm R."/>
            <person name="Martin F."/>
            <person name="Silar P."/>
            <person name="Natvig D."/>
            <person name="Lalanne C."/>
            <person name="Gautier V."/>
            <person name="Ament-Velasquez S.L."/>
            <person name="Kruys A."/>
            <person name="Hutchinson M.I."/>
            <person name="Powell A.J."/>
            <person name="Barry K."/>
            <person name="Miller A.N."/>
            <person name="Grigoriev I.V."/>
            <person name="Debuchy R."/>
            <person name="Gladieux P."/>
            <person name="Thoren M.H."/>
            <person name="Johannesson H."/>
        </authorList>
    </citation>
    <scope>NUCLEOTIDE SEQUENCE</scope>
    <source>
        <strain evidence="2">SMH2532-1</strain>
    </source>
</reference>
<gene>
    <name evidence="2" type="ORF">B0T16DRAFT_432518</name>
</gene>
<evidence type="ECO:0000313" key="3">
    <source>
        <dbReference type="Proteomes" id="UP001174936"/>
    </source>
</evidence>
<accession>A0AA40CZA5</accession>